<reference evidence="6 7" key="1">
    <citation type="submission" date="2017-05" db="EMBL/GenBank/DDBJ databases">
        <authorList>
            <person name="Varghese N."/>
            <person name="Submissions S."/>
        </authorList>
    </citation>
    <scope>NUCLEOTIDE SEQUENCE [LARGE SCALE GENOMIC DNA]</scope>
    <source>
        <strain evidence="6 7">DSM 25457</strain>
    </source>
</reference>
<dbReference type="Proteomes" id="UP001158067">
    <property type="component" value="Unassembled WGS sequence"/>
</dbReference>
<feature type="domain" description="Sialate O-acetylesterase" evidence="4">
    <location>
        <begin position="136"/>
        <end position="399"/>
    </location>
</feature>
<dbReference type="InterPro" id="IPR054363">
    <property type="entry name" value="GH95_cat"/>
</dbReference>
<dbReference type="EMBL" id="FXUG01000003">
    <property type="protein sequence ID" value="SMP51778.1"/>
    <property type="molecule type" value="Genomic_DNA"/>
</dbReference>
<evidence type="ECO:0000259" key="4">
    <source>
        <dbReference type="Pfam" id="PF03629"/>
    </source>
</evidence>
<comment type="caution">
    <text evidence="6">The sequence shown here is derived from an EMBL/GenBank/DDBJ whole genome shotgun (WGS) entry which is preliminary data.</text>
</comment>
<protein>
    <submittedName>
        <fullName evidence="6">Uncharacterized protein</fullName>
    </submittedName>
</protein>
<dbReference type="Pfam" id="PF22124">
    <property type="entry name" value="Glyco_hydro_95_cat"/>
    <property type="match status" value="1"/>
</dbReference>
<dbReference type="PANTHER" id="PTHR22901">
    <property type="entry name" value="SIALATE O-ACETYLESTERASE"/>
    <property type="match status" value="1"/>
</dbReference>
<dbReference type="InterPro" id="IPR012341">
    <property type="entry name" value="6hp_glycosidase-like_sf"/>
</dbReference>
<dbReference type="InterPro" id="IPR005181">
    <property type="entry name" value="SASA"/>
</dbReference>
<keyword evidence="3" id="KW-0732">Signal</keyword>
<dbReference type="PANTHER" id="PTHR22901:SF0">
    <property type="entry name" value="SIALATE O-ACETYLESTERASE"/>
    <property type="match status" value="1"/>
</dbReference>
<dbReference type="InterPro" id="IPR008928">
    <property type="entry name" value="6-hairpin_glycosidase_sf"/>
</dbReference>
<evidence type="ECO:0000256" key="1">
    <source>
        <dbReference type="ARBA" id="ARBA00022801"/>
    </source>
</evidence>
<name>A0ABY1PXE7_9BACT</name>
<evidence type="ECO:0000313" key="6">
    <source>
        <dbReference type="EMBL" id="SMP51778.1"/>
    </source>
</evidence>
<keyword evidence="7" id="KW-1185">Reference proteome</keyword>
<feature type="region of interest" description="Disordered" evidence="2">
    <location>
        <begin position="22"/>
        <end position="42"/>
    </location>
</feature>
<dbReference type="Gene3D" id="3.40.50.1110">
    <property type="entry name" value="SGNH hydrolase"/>
    <property type="match status" value="1"/>
</dbReference>
<sequence>MIRTLFLILLISTCLTPLTHAQQPGVAEPVPQSQLSLERGGDSEAAKKKVEFRLAGMFGNGMVLQQKTDAPVWGTAAPGSTVKVSGSWSKDTATTIADQSGDWRTDLVTPAAGGPFEVVVESEGQTITLKDVLIGEVWICSGQSNMQWKMRGFGVDFFGDAVAKADQPMIRYCDVPQVLALEPQSDVQTHWSVCTPQSVLSYSAVAYFFANRLHQELGIPIGLVSTNWGGSPAEAWVNSDVLAKEFPEFNEVVAAFPKLIGEFGAVHARGRNIPKGIKFGMPSVLYNEMIHPLIPFAIRGAIWYQGESNVKQPEQYRKLFPTLIRSWREEWGQGEFPFYYVQIAPFKYLREPYPVALLREAQLETLSVPNTGMAVTMDIGQEDNIHPKAKQPVGERLAMIALARDYGQKDLVFSGPVYTKHEVVSDRIRLRFEHVGGGLASRDGEALSHFTIAGEDRKFVPAKAVIDGDTIVVHSDQVPNPVAVRFAWGNADQPNLMNREGLPSSSFRTDDWPFASEAAEAKPNSDAVGVIKKKMSVPVVDGVNWGEMLAEMDLVWNSLPQTWKESPFLGNGEQGTMMRQINPRTLQWDVGCSAAHDHRPLDQDDPAEKNVGVLNRGRLFIGHLELRFPEELTGGKSRLSLWDAEAKGSVKSAGGKAEWAALVHAQEPVMRFECKATEELQKATFVYVPEMATNPRAQRGKNPRHPANPKPEVSRLSDGVQTAVHNLVAGGQTAVAWKQITVAGTQRLWLSVQHSFPGDEAVDLAVQAVRSAAQADQVEWTAAHRDWWHRYYPASMVSTGDPFWDSFYWVQQYKLGSATRDKGWILDNQGPWLQPTAWNAIWWNLNAQVSHSGFATANRRGNGSALSHRLDINRDNLALNVGEEYRDDSYGIGRTSSGWDLLGLIGVPGTGLPKADRNISRECGNLLWAMHNVDLEYRYWQDTDLRDRVLYPILLRAVNYHRHFLVREADGLLHLPTTYSPEYRAAEDCSYDLDSLRWGCGRLLELAAEMGLTEADEPLIAEWKMLQKDLVPTHVNETGRMIGRNVALTGGHRHWSHLLAIYPLRTLTPDEPADRELIRRSLDHWHSFNRALAGYSNTGGACISALLGEGDLAYYYINRLKSFLHVNTFYSEAGGLPVIETPLHGATAMQEMLLQSWGGRLRVFPAIPKAWPNVQFHQLRGEGAFLVSARREQDETKWVVVQSENGGTVEVDPRIERAQWNASPSATIQAAGDGIYHVVLPAGGSVQFWPENQPKPNMTVVPVVRQGPMHRFGKP</sequence>
<feature type="signal peptide" evidence="3">
    <location>
        <begin position="1"/>
        <end position="21"/>
    </location>
</feature>
<dbReference type="Pfam" id="PF03629">
    <property type="entry name" value="SASA"/>
    <property type="match status" value="1"/>
</dbReference>
<feature type="domain" description="Glycosyl hydrolase family 95 catalytic" evidence="5">
    <location>
        <begin position="812"/>
        <end position="1122"/>
    </location>
</feature>
<feature type="region of interest" description="Disordered" evidence="2">
    <location>
        <begin position="693"/>
        <end position="714"/>
    </location>
</feature>
<evidence type="ECO:0000256" key="2">
    <source>
        <dbReference type="SAM" id="MobiDB-lite"/>
    </source>
</evidence>
<evidence type="ECO:0000259" key="5">
    <source>
        <dbReference type="Pfam" id="PF22124"/>
    </source>
</evidence>
<evidence type="ECO:0000256" key="3">
    <source>
        <dbReference type="SAM" id="SignalP"/>
    </source>
</evidence>
<gene>
    <name evidence="6" type="ORF">SAMN06265222_103348</name>
</gene>
<evidence type="ECO:0000313" key="7">
    <source>
        <dbReference type="Proteomes" id="UP001158067"/>
    </source>
</evidence>
<feature type="chain" id="PRO_5045699402" evidence="3">
    <location>
        <begin position="22"/>
        <end position="1275"/>
    </location>
</feature>
<dbReference type="RefSeq" id="WP_283432130.1">
    <property type="nucleotide sequence ID" value="NZ_FXUG01000003.1"/>
</dbReference>
<organism evidence="6 7">
    <name type="scientific">Neorhodopirellula lusitana</name>
    <dbReference type="NCBI Taxonomy" id="445327"/>
    <lineage>
        <taxon>Bacteria</taxon>
        <taxon>Pseudomonadati</taxon>
        <taxon>Planctomycetota</taxon>
        <taxon>Planctomycetia</taxon>
        <taxon>Pirellulales</taxon>
        <taxon>Pirellulaceae</taxon>
        <taxon>Neorhodopirellula</taxon>
    </lineage>
</organism>
<accession>A0ABY1PXE7</accession>
<dbReference type="SUPFAM" id="SSF52266">
    <property type="entry name" value="SGNH hydrolase"/>
    <property type="match status" value="1"/>
</dbReference>
<proteinExistence type="predicted"/>
<dbReference type="InterPro" id="IPR039329">
    <property type="entry name" value="SIAE"/>
</dbReference>
<dbReference type="Gene3D" id="1.50.10.10">
    <property type="match status" value="1"/>
</dbReference>
<dbReference type="InterPro" id="IPR036514">
    <property type="entry name" value="SGNH_hydro_sf"/>
</dbReference>
<dbReference type="SUPFAM" id="SSF48208">
    <property type="entry name" value="Six-hairpin glycosidases"/>
    <property type="match status" value="1"/>
</dbReference>
<keyword evidence="1" id="KW-0378">Hydrolase</keyword>